<reference evidence="1 2" key="1">
    <citation type="journal article" date="2014" name="Genome Biol.">
        <title>Transcriptome and methylome profiling reveals relics of genome dominance in the mesopolyploid Brassica oleracea.</title>
        <authorList>
            <person name="Parkin I.A."/>
            <person name="Koh C."/>
            <person name="Tang H."/>
            <person name="Robinson S.J."/>
            <person name="Kagale S."/>
            <person name="Clarke W.E."/>
            <person name="Town C.D."/>
            <person name="Nixon J."/>
            <person name="Krishnakumar V."/>
            <person name="Bidwell S.L."/>
            <person name="Denoeud F."/>
            <person name="Belcram H."/>
            <person name="Links M.G."/>
            <person name="Just J."/>
            <person name="Clarke C."/>
            <person name="Bender T."/>
            <person name="Huebert T."/>
            <person name="Mason A.S."/>
            <person name="Pires J.C."/>
            <person name="Barker G."/>
            <person name="Moore J."/>
            <person name="Walley P.G."/>
            <person name="Manoli S."/>
            <person name="Batley J."/>
            <person name="Edwards D."/>
            <person name="Nelson M.N."/>
            <person name="Wang X."/>
            <person name="Paterson A.H."/>
            <person name="King G."/>
            <person name="Bancroft I."/>
            <person name="Chalhoub B."/>
            <person name="Sharpe A.G."/>
        </authorList>
    </citation>
    <scope>NUCLEOTIDE SEQUENCE</scope>
    <source>
        <strain evidence="1 2">cv. TO1000</strain>
    </source>
</reference>
<sequence>MIDAPKVKPALLFMLRNEEFLDVDCNIAENFELAFQFHQSEVNQLFVAEVRLVLPKSGQSALREEAVEEMKDLSTDETALVSVDSDARIWVEYIL</sequence>
<organism evidence="1 2">
    <name type="scientific">Brassica oleracea var. oleracea</name>
    <dbReference type="NCBI Taxonomy" id="109376"/>
    <lineage>
        <taxon>Eukaryota</taxon>
        <taxon>Viridiplantae</taxon>
        <taxon>Streptophyta</taxon>
        <taxon>Embryophyta</taxon>
        <taxon>Tracheophyta</taxon>
        <taxon>Spermatophyta</taxon>
        <taxon>Magnoliopsida</taxon>
        <taxon>eudicotyledons</taxon>
        <taxon>Gunneridae</taxon>
        <taxon>Pentapetalae</taxon>
        <taxon>rosids</taxon>
        <taxon>malvids</taxon>
        <taxon>Brassicales</taxon>
        <taxon>Brassicaceae</taxon>
        <taxon>Brassiceae</taxon>
        <taxon>Brassica</taxon>
    </lineage>
</organism>
<reference evidence="1" key="2">
    <citation type="submission" date="2015-03" db="UniProtKB">
        <authorList>
            <consortium name="EnsemblPlants"/>
        </authorList>
    </citation>
    <scope>IDENTIFICATION</scope>
</reference>
<dbReference type="AlphaFoldDB" id="A0A0D3CRP8"/>
<proteinExistence type="predicted"/>
<evidence type="ECO:0000313" key="2">
    <source>
        <dbReference type="Proteomes" id="UP000032141"/>
    </source>
</evidence>
<evidence type="ECO:0000313" key="1">
    <source>
        <dbReference type="EnsemblPlants" id="Bo6g043870.1"/>
    </source>
</evidence>
<name>A0A0D3CRP8_BRAOL</name>
<dbReference type="HOGENOM" id="CLU_2375739_0_0_1"/>
<dbReference type="Gramene" id="Bo6g043870.1">
    <property type="protein sequence ID" value="Bo6g043870.1"/>
    <property type="gene ID" value="Bo6g043870"/>
</dbReference>
<protein>
    <submittedName>
        <fullName evidence="1">Uncharacterized protein</fullName>
    </submittedName>
</protein>
<dbReference type="Proteomes" id="UP000032141">
    <property type="component" value="Chromosome C6"/>
</dbReference>
<accession>A0A0D3CRP8</accession>
<keyword evidence="2" id="KW-1185">Reference proteome</keyword>
<dbReference type="EnsemblPlants" id="Bo6g043870.1">
    <property type="protein sequence ID" value="Bo6g043870.1"/>
    <property type="gene ID" value="Bo6g043870"/>
</dbReference>